<comment type="caution">
    <text evidence="1">The sequence shown here is derived from an EMBL/GenBank/DDBJ whole genome shotgun (WGS) entry which is preliminary data.</text>
</comment>
<gene>
    <name evidence="1" type="ORF">HNR05_000271</name>
</gene>
<sequence length="96" mass="10006">MTENVSASGTHAAGAVVHGVNERLPPEYFTVYEGSLLYSSDDSPGIFAVVLVGIQHGLLAVPFAIPDDTSVAIEATVEVVVRQLLPMSPPRAVSSS</sequence>
<name>A0A7Z0EBD4_9MICO</name>
<reference evidence="1 2" key="1">
    <citation type="submission" date="2020-07" db="EMBL/GenBank/DDBJ databases">
        <title>Sequencing the genomes of 1000 actinobacteria strains.</title>
        <authorList>
            <person name="Klenk H.-P."/>
        </authorList>
    </citation>
    <scope>NUCLEOTIDE SEQUENCE [LARGE SCALE GENOMIC DNA]</scope>
    <source>
        <strain evidence="1 2">LI1</strain>
    </source>
</reference>
<dbReference type="EMBL" id="JACCFM010000001">
    <property type="protein sequence ID" value="NYJ18480.1"/>
    <property type="molecule type" value="Genomic_DNA"/>
</dbReference>
<keyword evidence="2" id="KW-1185">Reference proteome</keyword>
<dbReference type="RefSeq" id="WP_179577387.1">
    <property type="nucleotide sequence ID" value="NZ_JACCFM010000001.1"/>
</dbReference>
<dbReference type="AlphaFoldDB" id="A0A7Z0EBD4"/>
<proteinExistence type="predicted"/>
<organism evidence="1 2">
    <name type="scientific">Glaciibacter psychrotolerans</name>
    <dbReference type="NCBI Taxonomy" id="670054"/>
    <lineage>
        <taxon>Bacteria</taxon>
        <taxon>Bacillati</taxon>
        <taxon>Actinomycetota</taxon>
        <taxon>Actinomycetes</taxon>
        <taxon>Micrococcales</taxon>
        <taxon>Microbacteriaceae</taxon>
        <taxon>Glaciibacter</taxon>
    </lineage>
</organism>
<evidence type="ECO:0000313" key="2">
    <source>
        <dbReference type="Proteomes" id="UP000537260"/>
    </source>
</evidence>
<evidence type="ECO:0000313" key="1">
    <source>
        <dbReference type="EMBL" id="NYJ18480.1"/>
    </source>
</evidence>
<dbReference type="Proteomes" id="UP000537260">
    <property type="component" value="Unassembled WGS sequence"/>
</dbReference>
<protein>
    <submittedName>
        <fullName evidence="1">Uncharacterized protein</fullName>
    </submittedName>
</protein>
<accession>A0A7Z0EBD4</accession>